<dbReference type="InterPro" id="IPR049874">
    <property type="entry name" value="ROK_cs"/>
</dbReference>
<dbReference type="Gene3D" id="3.30.420.40">
    <property type="match status" value="2"/>
</dbReference>
<dbReference type="OrthoDB" id="9810372at2"/>
<dbReference type="InterPro" id="IPR000600">
    <property type="entry name" value="ROK"/>
</dbReference>
<name>A0A150XH94_9BACT</name>
<dbReference type="SUPFAM" id="SSF53067">
    <property type="entry name" value="Actin-like ATPase domain"/>
    <property type="match status" value="1"/>
</dbReference>
<reference evidence="1 2" key="1">
    <citation type="submission" date="2016-01" db="EMBL/GenBank/DDBJ databases">
        <title>Genome sequencing of Roseivirga spongicola UST030701-084.</title>
        <authorList>
            <person name="Selvaratnam C."/>
            <person name="Thevarajoo S."/>
            <person name="Goh K.M."/>
            <person name="Ee R."/>
            <person name="Chan K.-G."/>
            <person name="Chong C.S."/>
        </authorList>
    </citation>
    <scope>NUCLEOTIDE SEQUENCE [LARGE SCALE GENOMIC DNA]</scope>
    <source>
        <strain evidence="1 2">UST030701-084</strain>
    </source>
</reference>
<evidence type="ECO:0000313" key="2">
    <source>
        <dbReference type="Proteomes" id="UP000075606"/>
    </source>
</evidence>
<dbReference type="EMBL" id="LRPC01000001">
    <property type="protein sequence ID" value="KYG78071.1"/>
    <property type="molecule type" value="Genomic_DNA"/>
</dbReference>
<dbReference type="Pfam" id="PF00480">
    <property type="entry name" value="ROK"/>
    <property type="match status" value="1"/>
</dbReference>
<dbReference type="CDD" id="cd24066">
    <property type="entry name" value="ASKHA_NBD_ROK_EcFRK-like"/>
    <property type="match status" value="1"/>
</dbReference>
<protein>
    <submittedName>
        <fullName evidence="1">ROK family transcriptional regulator</fullName>
    </submittedName>
</protein>
<keyword evidence="2" id="KW-1185">Reference proteome</keyword>
<dbReference type="GO" id="GO:0004396">
    <property type="term" value="F:hexokinase activity"/>
    <property type="evidence" value="ECO:0007669"/>
    <property type="project" value="TreeGrafter"/>
</dbReference>
<comment type="caution">
    <text evidence="1">The sequence shown here is derived from an EMBL/GenBank/DDBJ whole genome shotgun (WGS) entry which is preliminary data.</text>
</comment>
<dbReference type="STRING" id="333140.AWW68_04690"/>
<dbReference type="Proteomes" id="UP000075606">
    <property type="component" value="Unassembled WGS sequence"/>
</dbReference>
<proteinExistence type="predicted"/>
<gene>
    <name evidence="1" type="ORF">AWW68_04690</name>
</gene>
<organism evidence="1 2">
    <name type="scientific">Roseivirga spongicola</name>
    <dbReference type="NCBI Taxonomy" id="333140"/>
    <lineage>
        <taxon>Bacteria</taxon>
        <taxon>Pseudomonadati</taxon>
        <taxon>Bacteroidota</taxon>
        <taxon>Cytophagia</taxon>
        <taxon>Cytophagales</taxon>
        <taxon>Roseivirgaceae</taxon>
        <taxon>Roseivirga</taxon>
    </lineage>
</organism>
<dbReference type="PANTHER" id="PTHR18964:SF174">
    <property type="entry name" value="D-ALLOSE KINASE-RELATED"/>
    <property type="match status" value="1"/>
</dbReference>
<dbReference type="InterPro" id="IPR043129">
    <property type="entry name" value="ATPase_NBD"/>
</dbReference>
<evidence type="ECO:0000313" key="1">
    <source>
        <dbReference type="EMBL" id="KYG78071.1"/>
    </source>
</evidence>
<accession>A0A150XH94</accession>
<dbReference type="PANTHER" id="PTHR18964">
    <property type="entry name" value="ROK (REPRESSOR, ORF, KINASE) FAMILY"/>
    <property type="match status" value="1"/>
</dbReference>
<dbReference type="AlphaFoldDB" id="A0A150XH94"/>
<dbReference type="PROSITE" id="PS01125">
    <property type="entry name" value="ROK"/>
    <property type="match status" value="1"/>
</dbReference>
<sequence length="303" mass="32108">MMTKLWGIDLGGTKIEAAVLKSKDDPTPLVRKRIETEAAKGYEHVLSNIKKLIDLVAEEVGEHPSIIGIGTPGAIDPPTGLLKNSNSQAINKKPFKKDLEALLGIPTLMANDANCFALAEAKMGIVPEVDPEAQVVFGVIMGTGCGGGIVVNGKVLNGKQGIGGEWGHNFLDASGGPCYCGKTGCTETVISGTGLENYYEQLTGTRKRLKDILPAARSGEDENALKTLDRLVHFFGLGISTIINVLDPDVIVLGGGVGNVDELYTRGVEEAEKYTFNPRLETKIVRPKLGDSAGVFGAAFLCE</sequence>